<evidence type="ECO:0000256" key="1">
    <source>
        <dbReference type="ARBA" id="ARBA00004683"/>
    </source>
</evidence>
<evidence type="ECO:0000256" key="9">
    <source>
        <dbReference type="RuleBase" id="RU003557"/>
    </source>
</evidence>
<dbReference type="InterPro" id="IPR020616">
    <property type="entry name" value="Thiolase_N"/>
</dbReference>
<keyword evidence="5 9" id="KW-0012">Acyltransferase</keyword>
<keyword evidence="4" id="KW-0583">PHB biosynthesis</keyword>
<evidence type="ECO:0000256" key="2">
    <source>
        <dbReference type="ARBA" id="ARBA00010982"/>
    </source>
</evidence>
<evidence type="ECO:0000256" key="7">
    <source>
        <dbReference type="ARBA" id="ARBA00080155"/>
    </source>
</evidence>
<dbReference type="NCBIfam" id="TIGR01930">
    <property type="entry name" value="AcCoA-C-Actrans"/>
    <property type="match status" value="1"/>
</dbReference>
<dbReference type="InterPro" id="IPR002155">
    <property type="entry name" value="Thiolase"/>
</dbReference>
<dbReference type="GO" id="GO:0042619">
    <property type="term" value="P:poly-hydroxybutyrate biosynthetic process"/>
    <property type="evidence" value="ECO:0007669"/>
    <property type="project" value="UniProtKB-KW"/>
</dbReference>
<comment type="pathway">
    <text evidence="6">Metabolic intermediate biosynthesis; (R)-mevalonate biosynthesis; (R)-mevalonate from acetyl-CoA: step 1/3.</text>
</comment>
<dbReference type="RefSeq" id="WP_288198242.1">
    <property type="nucleotide sequence ID" value="NZ_LT608334.1"/>
</dbReference>
<dbReference type="InterPro" id="IPR020617">
    <property type="entry name" value="Thiolase_C"/>
</dbReference>
<comment type="similarity">
    <text evidence="2 9">Belongs to the thiolase-like superfamily. Thiolase family.</text>
</comment>
<feature type="active site" description="Proton acceptor" evidence="8">
    <location>
        <position position="377"/>
    </location>
</feature>
<proteinExistence type="inferred from homology"/>
<dbReference type="PROSITE" id="PS00099">
    <property type="entry name" value="THIOLASE_3"/>
    <property type="match status" value="1"/>
</dbReference>
<evidence type="ECO:0000259" key="10">
    <source>
        <dbReference type="Pfam" id="PF00108"/>
    </source>
</evidence>
<feature type="domain" description="Thiolase C-terminal" evidence="11">
    <location>
        <begin position="270"/>
        <end position="390"/>
    </location>
</feature>
<dbReference type="InterPro" id="IPR020610">
    <property type="entry name" value="Thiolase_AS"/>
</dbReference>
<dbReference type="PROSITE" id="PS00098">
    <property type="entry name" value="THIOLASE_1"/>
    <property type="match status" value="1"/>
</dbReference>
<dbReference type="FunFam" id="3.40.47.10:FF:000010">
    <property type="entry name" value="Acetyl-CoA acetyltransferase (Thiolase)"/>
    <property type="match status" value="1"/>
</dbReference>
<accession>A0A212LMW8</accession>
<dbReference type="AlphaFoldDB" id="A0A212LMW8"/>
<gene>
    <name evidence="12" type="primary">yqeF</name>
    <name evidence="12" type="ORF">KL86PLE_90070</name>
</gene>
<dbReference type="GO" id="GO:0003988">
    <property type="term" value="F:acetyl-CoA C-acyltransferase activity"/>
    <property type="evidence" value="ECO:0007669"/>
    <property type="project" value="UniProtKB-ARBA"/>
</dbReference>
<dbReference type="InterPro" id="IPR016039">
    <property type="entry name" value="Thiolase-like"/>
</dbReference>
<protein>
    <recommendedName>
        <fullName evidence="7">Beta-ketothiolase</fullName>
    </recommendedName>
</protein>
<dbReference type="Gene3D" id="3.40.47.10">
    <property type="match status" value="2"/>
</dbReference>
<dbReference type="PANTHER" id="PTHR18919:SF107">
    <property type="entry name" value="ACETYL-COA ACETYLTRANSFERASE, CYTOSOLIC"/>
    <property type="match status" value="1"/>
</dbReference>
<dbReference type="Pfam" id="PF02803">
    <property type="entry name" value="Thiolase_C"/>
    <property type="match status" value="1"/>
</dbReference>
<dbReference type="EMBL" id="FMJD01000013">
    <property type="protein sequence ID" value="SCM78769.1"/>
    <property type="molecule type" value="Genomic_DNA"/>
</dbReference>
<dbReference type="PANTHER" id="PTHR18919">
    <property type="entry name" value="ACETYL-COA C-ACYLTRANSFERASE"/>
    <property type="match status" value="1"/>
</dbReference>
<evidence type="ECO:0000256" key="3">
    <source>
        <dbReference type="ARBA" id="ARBA00022679"/>
    </source>
</evidence>
<evidence type="ECO:0000256" key="8">
    <source>
        <dbReference type="PIRSR" id="PIRSR000429-1"/>
    </source>
</evidence>
<dbReference type="CDD" id="cd00751">
    <property type="entry name" value="thiolase"/>
    <property type="match status" value="1"/>
</dbReference>
<sequence>MTEVVIVSAVRTAIGSFNGSLAPLPAHELGAAVIRAALERASVPPQDIDDVVFGQVLVAGHGQNPVRRAALAAGLPVSSTAFGLSQVCGSGLRAVLLAAQMIRAGDARIVIAGGQESMSQARHVIHMRGGVKMGTAQLTDSMIVDGLWDAFGDYHMGQTAENVAERWNLTRAELDAFAATSQQRAAAARAAGRFTDEIVPVTVPGRKGDVIFAEDEFIRPDTTAEGLSKLKPAFAKDGKVTAGNASGLNDGAAALVLMTAELANDCGLVPLARVVAGATAGVDPAIMGIGPVPASRKALGKAGWQVGDLDLIEANEAFAAQALAVRRDLDLDPKKVNVNGGAIALGHPIGASGARILVTLLHELRRRDTRRGLATLCVGGGMGVSLCVERV</sequence>
<dbReference type="InterPro" id="IPR020613">
    <property type="entry name" value="Thiolase_CS"/>
</dbReference>
<dbReference type="PROSITE" id="PS00737">
    <property type="entry name" value="THIOLASE_2"/>
    <property type="match status" value="1"/>
</dbReference>
<evidence type="ECO:0000259" key="11">
    <source>
        <dbReference type="Pfam" id="PF02803"/>
    </source>
</evidence>
<evidence type="ECO:0000256" key="6">
    <source>
        <dbReference type="ARBA" id="ARBA00037924"/>
    </source>
</evidence>
<evidence type="ECO:0000313" key="12">
    <source>
        <dbReference type="EMBL" id="SCM78769.1"/>
    </source>
</evidence>
<reference evidence="12" key="1">
    <citation type="submission" date="2016-08" db="EMBL/GenBank/DDBJ databases">
        <authorList>
            <person name="Seilhamer J.J."/>
        </authorList>
    </citation>
    <scope>NUCLEOTIDE SEQUENCE</scope>
    <source>
        <strain evidence="12">86</strain>
    </source>
</reference>
<evidence type="ECO:0000256" key="4">
    <source>
        <dbReference type="ARBA" id="ARBA00022752"/>
    </source>
</evidence>
<feature type="active site" description="Proton acceptor" evidence="8">
    <location>
        <position position="347"/>
    </location>
</feature>
<dbReference type="Pfam" id="PF00108">
    <property type="entry name" value="Thiolase_N"/>
    <property type="match status" value="1"/>
</dbReference>
<feature type="domain" description="Thiolase N-terminal" evidence="10">
    <location>
        <begin position="4"/>
        <end position="260"/>
    </location>
</feature>
<dbReference type="InterPro" id="IPR020615">
    <property type="entry name" value="Thiolase_acyl_enz_int_AS"/>
</dbReference>
<dbReference type="GO" id="GO:0044281">
    <property type="term" value="P:small molecule metabolic process"/>
    <property type="evidence" value="ECO:0007669"/>
    <property type="project" value="UniProtKB-ARBA"/>
</dbReference>
<organism evidence="12">
    <name type="scientific">uncultured Pleomorphomonas sp</name>
    <dbReference type="NCBI Taxonomy" id="442121"/>
    <lineage>
        <taxon>Bacteria</taxon>
        <taxon>Pseudomonadati</taxon>
        <taxon>Pseudomonadota</taxon>
        <taxon>Alphaproteobacteria</taxon>
        <taxon>Hyphomicrobiales</taxon>
        <taxon>Pleomorphomonadaceae</taxon>
        <taxon>Pleomorphomonas</taxon>
        <taxon>environmental samples</taxon>
    </lineage>
</organism>
<comment type="pathway">
    <text evidence="1">Biopolymer metabolism; poly-(R)-3-hydroxybutanoate biosynthesis.</text>
</comment>
<evidence type="ECO:0000256" key="5">
    <source>
        <dbReference type="ARBA" id="ARBA00023315"/>
    </source>
</evidence>
<name>A0A212LMW8_9HYPH</name>
<dbReference type="SUPFAM" id="SSF53901">
    <property type="entry name" value="Thiolase-like"/>
    <property type="match status" value="2"/>
</dbReference>
<feature type="active site" description="Acyl-thioester intermediate" evidence="8">
    <location>
        <position position="88"/>
    </location>
</feature>
<dbReference type="PIRSF" id="PIRSF000429">
    <property type="entry name" value="Ac-CoA_Ac_transf"/>
    <property type="match status" value="1"/>
</dbReference>
<keyword evidence="3 9" id="KW-0808">Transferase</keyword>